<evidence type="ECO:0000313" key="2">
    <source>
        <dbReference type="Proteomes" id="UP001165652"/>
    </source>
</evidence>
<gene>
    <name evidence="1" type="ORF">PQJ73_01430</name>
</gene>
<reference evidence="1" key="2">
    <citation type="submission" date="2023-02" db="EMBL/GenBank/DDBJ databases">
        <authorList>
            <person name="Rayyan A."/>
            <person name="Meyer T."/>
            <person name="Kyndt J.A."/>
        </authorList>
    </citation>
    <scope>NUCLEOTIDE SEQUENCE</scope>
    <source>
        <strain evidence="1">DSM 9987</strain>
    </source>
</reference>
<protein>
    <submittedName>
        <fullName evidence="1">Methyltransferase domain-containing protein</fullName>
    </submittedName>
</protein>
<dbReference type="GO" id="GO:0032259">
    <property type="term" value="P:methylation"/>
    <property type="evidence" value="ECO:0007669"/>
    <property type="project" value="UniProtKB-KW"/>
</dbReference>
<dbReference type="Gene3D" id="3.40.50.150">
    <property type="entry name" value="Vaccinia Virus protein VP39"/>
    <property type="match status" value="1"/>
</dbReference>
<dbReference type="Proteomes" id="UP001165652">
    <property type="component" value="Unassembled WGS sequence"/>
</dbReference>
<dbReference type="InterPro" id="IPR029063">
    <property type="entry name" value="SAM-dependent_MTases_sf"/>
</dbReference>
<proteinExistence type="predicted"/>
<keyword evidence="2" id="KW-1185">Reference proteome</keyword>
<dbReference type="GO" id="GO:0008168">
    <property type="term" value="F:methyltransferase activity"/>
    <property type="evidence" value="ECO:0007669"/>
    <property type="project" value="UniProtKB-KW"/>
</dbReference>
<accession>A0ABT5J3W0</accession>
<organism evidence="1 2">
    <name type="scientific">Rhodoplanes tepidamans</name>
    <name type="common">Rhodoplanes cryptolactis</name>
    <dbReference type="NCBI Taxonomy" id="200616"/>
    <lineage>
        <taxon>Bacteria</taxon>
        <taxon>Pseudomonadati</taxon>
        <taxon>Pseudomonadota</taxon>
        <taxon>Alphaproteobacteria</taxon>
        <taxon>Hyphomicrobiales</taxon>
        <taxon>Nitrobacteraceae</taxon>
        <taxon>Rhodoplanes</taxon>
    </lineage>
</organism>
<dbReference type="SUPFAM" id="SSF53335">
    <property type="entry name" value="S-adenosyl-L-methionine-dependent methyltransferases"/>
    <property type="match status" value="1"/>
</dbReference>
<comment type="caution">
    <text evidence="1">The sequence shown here is derived from an EMBL/GenBank/DDBJ whole genome shotgun (WGS) entry which is preliminary data.</text>
</comment>
<keyword evidence="1" id="KW-0808">Transferase</keyword>
<name>A0ABT5J3W0_RHOTP</name>
<evidence type="ECO:0000313" key="1">
    <source>
        <dbReference type="EMBL" id="MDC7784331.1"/>
    </source>
</evidence>
<keyword evidence="1" id="KW-0489">Methyltransferase</keyword>
<dbReference type="Pfam" id="PF13489">
    <property type="entry name" value="Methyltransf_23"/>
    <property type="match status" value="1"/>
</dbReference>
<reference evidence="1" key="1">
    <citation type="journal article" date="2023" name="Microbiol Resour">
        <title>Genome Sequences of Rhodoplanes serenus and Two Thermotolerant Strains, Rhodoplanes tepidamans and 'Rhodoplanes cryptolactis,' Further Refine the Genus.</title>
        <authorList>
            <person name="Rayyan A.A."/>
            <person name="Kyndt J.A."/>
        </authorList>
    </citation>
    <scope>NUCLEOTIDE SEQUENCE</scope>
    <source>
        <strain evidence="1">DSM 9987</strain>
    </source>
</reference>
<dbReference type="RefSeq" id="WP_272775175.1">
    <property type="nucleotide sequence ID" value="NZ_JAQQLI010000001.1"/>
</dbReference>
<dbReference type="EMBL" id="JAQQLI010000001">
    <property type="protein sequence ID" value="MDC7784331.1"/>
    <property type="molecule type" value="Genomic_DNA"/>
</dbReference>
<sequence>MSLFRTIAGVDYFACDACGSIVADRAGLRRGEQDISRKYDESYWQAELSAARERSFGSSLLRIAELFRMARRPLTRVLDVSAGDGSLLTALEVVLPELSEVFHGIEPFPPPEVYRTTHRNYRVGHVHDLDGAFDGGVCIEVIEHLFPDTLAEMIGALAAKSNPGAVYYFNSAQPSFVVERDNAYLDPFERGHVASYSVAGLRALFAGAGFTVQTLPGRDWAFLAEYGPFEVLTTDQMFTRLWYPVEANMAALRGCRLGPMMIAAGLESARCYLEAATAAERTRWALCLQAAQRA</sequence>